<reference evidence="3" key="1">
    <citation type="submission" date="2022-06" db="EMBL/GenBank/DDBJ databases">
        <title>A novel DMS-producing enzyme.</title>
        <authorList>
            <person name="Zhang Y."/>
        </authorList>
    </citation>
    <scope>NUCLEOTIDE SEQUENCE</scope>
    <source>
        <strain evidence="3">RT37</strain>
    </source>
</reference>
<dbReference type="Gene3D" id="6.20.350.10">
    <property type="match status" value="1"/>
</dbReference>
<feature type="domain" description="RCK N-terminal" evidence="2">
    <location>
        <begin position="158"/>
        <end position="256"/>
    </location>
</feature>
<dbReference type="InterPro" id="IPR036291">
    <property type="entry name" value="NAD(P)-bd_dom_sf"/>
</dbReference>
<keyword evidence="1" id="KW-1133">Transmembrane helix</keyword>
<evidence type="ECO:0000313" key="3">
    <source>
        <dbReference type="EMBL" id="XBO69165.1"/>
    </source>
</evidence>
<dbReference type="AlphaFoldDB" id="A0AAU7KCD6"/>
<evidence type="ECO:0000256" key="1">
    <source>
        <dbReference type="SAM" id="Phobius"/>
    </source>
</evidence>
<dbReference type="Gene3D" id="3.40.50.720">
    <property type="entry name" value="NAD(P)-binding Rossmann-like Domain"/>
    <property type="match status" value="1"/>
</dbReference>
<name>A0AAU7KCD6_9GAMM</name>
<sequence length="1113" mass="125266">MACDPESKQCLSEREPAGFGGGENLYQVLETWGTLSALLLVLLLLVLVLQYRRRWLGRVPQFAAAMVLILGSYLATHVDDGPGLTNVYRTLQLFAGQADWTSTLLARAHGEGPPDRLIHGVRLLGLLATLSLVLALFRNCHGVLLEATARIVHGKGRVVVCGLGELGMQFVESYHRQGQALPLLQRLRHRSGLVVIEQDASNPGIDWCLDRGYLVLVRDVFDSKIHQRACMGRARTILLTLPDDTRNIELAIAIRNGCFTQRPSSNDPNDSRTILMVHVDDIALARRAEDASRLSLQQSVSLRFFNLFESSARQVLAKHGPDIYARVADADRIHIALYGDNPMAEALIIHLLQLSAAMRHGGASLCISRFTREPGDAWPDSLAELPAREELASWVEFRRYPLEDACRVPRAGLTECARFAGTPPTQHFVCIDDDSLSARLALALRGELLSREPLCVNAEIRPWNAPVFVRLKRRQGLARLFDVMTRCQAGTRQGDARRYEIPDGLTPFGMLDEVMKWEALVNERRDNLARTFHEQSYSPMAAAPGNVWKKQTNVGWEELKIFFKRSSRAQADHVPVKLRALHCVASEPSVVLTPDDDGHRQQGRSEAKSMIERAEKDARISSEPVWGLAFEPEHRRLLVAFDSEGEALPSNVMQWDLPHGQKHQANSSLKPCEDWKSDGEQRVEAGTDLRLDRLAESWVSACFRLGVVDKGGRLSSPREGELQVETPDGGQQCIVLEQGARLTALALLVEEGGDWWVAIGRASGAVEIERGPSRPAHLILGSPWQRLLLSRRPQPVDHQDATETALTPWERLSRVEHDRWNLFHYLNGWRGGSPRVDPARVHDNLVSWDDLSDQTRGYDRKGIVQLPMLLAEATGHQQTVCRCIRIGVTGGFRHPRDRLTQDSDVRRQWCERLGKATLDREERRQRRKQSGKTSVVDLKPLLDRAASIAAGMPIRYEIHSALTEGPERELTGYLIDALDADLMLVLPLPFDILYQDFAEDDKQRLESVEEYCAMAARATRHLEMPLRFGNLERLGHRRDKEEQRCPLYQQYQLADAWLLQYCDMVVVADDDRWARLESLSSDLPGKAQWKSPQSILHGGLLHESNLLKMRLLE</sequence>
<dbReference type="InterPro" id="IPR003148">
    <property type="entry name" value="RCK_N"/>
</dbReference>
<accession>A0AAU7KCD6</accession>
<evidence type="ECO:0000259" key="2">
    <source>
        <dbReference type="Pfam" id="PF02254"/>
    </source>
</evidence>
<organism evidence="3">
    <name type="scientific">Halomonas sp. RT37</name>
    <dbReference type="NCBI Taxonomy" id="2950872"/>
    <lineage>
        <taxon>Bacteria</taxon>
        <taxon>Pseudomonadati</taxon>
        <taxon>Pseudomonadota</taxon>
        <taxon>Gammaproteobacteria</taxon>
        <taxon>Oceanospirillales</taxon>
        <taxon>Halomonadaceae</taxon>
        <taxon>Halomonas</taxon>
    </lineage>
</organism>
<dbReference type="Pfam" id="PF02254">
    <property type="entry name" value="TrkA_N"/>
    <property type="match status" value="1"/>
</dbReference>
<proteinExistence type="predicted"/>
<protein>
    <submittedName>
        <fullName evidence="3">NAD-binding protein</fullName>
    </submittedName>
</protein>
<keyword evidence="1" id="KW-0472">Membrane</keyword>
<gene>
    <name evidence="3" type="ORF">NFG58_10990</name>
</gene>
<dbReference type="EMBL" id="CP098827">
    <property type="protein sequence ID" value="XBO69165.1"/>
    <property type="molecule type" value="Genomic_DNA"/>
</dbReference>
<feature type="transmembrane region" description="Helical" evidence="1">
    <location>
        <begin position="32"/>
        <end position="51"/>
    </location>
</feature>
<dbReference type="RefSeq" id="WP_348826483.1">
    <property type="nucleotide sequence ID" value="NZ_CP098827.1"/>
</dbReference>
<dbReference type="GO" id="GO:0006813">
    <property type="term" value="P:potassium ion transport"/>
    <property type="evidence" value="ECO:0007669"/>
    <property type="project" value="InterPro"/>
</dbReference>
<dbReference type="SUPFAM" id="SSF51735">
    <property type="entry name" value="NAD(P)-binding Rossmann-fold domains"/>
    <property type="match status" value="1"/>
</dbReference>
<keyword evidence="1" id="KW-0812">Transmembrane</keyword>